<keyword evidence="3" id="KW-1185">Reference proteome</keyword>
<dbReference type="PROSITE" id="PS51819">
    <property type="entry name" value="VOC"/>
    <property type="match status" value="1"/>
</dbReference>
<accession>A0A919QFZ2</accession>
<name>A0A919QFZ2_9ACTN</name>
<dbReference type="EMBL" id="BOOA01000050">
    <property type="protein sequence ID" value="GIH27144.1"/>
    <property type="molecule type" value="Genomic_DNA"/>
</dbReference>
<protein>
    <submittedName>
        <fullName evidence="2">Glyoxalase</fullName>
    </submittedName>
</protein>
<dbReference type="SUPFAM" id="SSF54593">
    <property type="entry name" value="Glyoxalase/Bleomycin resistance protein/Dihydroxybiphenyl dioxygenase"/>
    <property type="match status" value="1"/>
</dbReference>
<dbReference type="InterPro" id="IPR041581">
    <property type="entry name" value="Glyoxalase_6"/>
</dbReference>
<dbReference type="InterPro" id="IPR052164">
    <property type="entry name" value="Anthracycline_SecMetBiosynth"/>
</dbReference>
<evidence type="ECO:0000313" key="3">
    <source>
        <dbReference type="Proteomes" id="UP000640052"/>
    </source>
</evidence>
<dbReference type="Pfam" id="PF18029">
    <property type="entry name" value="Glyoxalase_6"/>
    <property type="match status" value="1"/>
</dbReference>
<comment type="caution">
    <text evidence="2">The sequence shown here is derived from an EMBL/GenBank/DDBJ whole genome shotgun (WGS) entry which is preliminary data.</text>
</comment>
<dbReference type="CDD" id="cd07247">
    <property type="entry name" value="SgaA_N_like"/>
    <property type="match status" value="1"/>
</dbReference>
<dbReference type="RefSeq" id="WP_239162001.1">
    <property type="nucleotide sequence ID" value="NZ_BOOA01000050.1"/>
</dbReference>
<reference evidence="2" key="1">
    <citation type="submission" date="2021-01" db="EMBL/GenBank/DDBJ databases">
        <title>Whole genome shotgun sequence of Acrocarpospora phusangensis NBRC 108782.</title>
        <authorList>
            <person name="Komaki H."/>
            <person name="Tamura T."/>
        </authorList>
    </citation>
    <scope>NUCLEOTIDE SEQUENCE</scope>
    <source>
        <strain evidence="2">NBRC 108782</strain>
    </source>
</reference>
<dbReference type="PANTHER" id="PTHR33993">
    <property type="entry name" value="GLYOXALASE-RELATED"/>
    <property type="match status" value="1"/>
</dbReference>
<dbReference type="AlphaFoldDB" id="A0A919QFZ2"/>
<evidence type="ECO:0000313" key="2">
    <source>
        <dbReference type="EMBL" id="GIH27144.1"/>
    </source>
</evidence>
<dbReference type="Gene3D" id="3.10.180.10">
    <property type="entry name" value="2,3-Dihydroxybiphenyl 1,2-Dioxygenase, domain 1"/>
    <property type="match status" value="1"/>
</dbReference>
<dbReference type="InterPro" id="IPR037523">
    <property type="entry name" value="VOC_core"/>
</dbReference>
<organism evidence="2 3">
    <name type="scientific">Acrocarpospora phusangensis</name>
    <dbReference type="NCBI Taxonomy" id="1070424"/>
    <lineage>
        <taxon>Bacteria</taxon>
        <taxon>Bacillati</taxon>
        <taxon>Actinomycetota</taxon>
        <taxon>Actinomycetes</taxon>
        <taxon>Streptosporangiales</taxon>
        <taxon>Streptosporangiaceae</taxon>
        <taxon>Acrocarpospora</taxon>
    </lineage>
</organism>
<proteinExistence type="predicted"/>
<gene>
    <name evidence="2" type="ORF">Aph01nite_54540</name>
</gene>
<dbReference type="Proteomes" id="UP000640052">
    <property type="component" value="Unassembled WGS sequence"/>
</dbReference>
<sequence>MTAYNTVAWFEIATDDPDAAERFYGETFGWKFNADTGMDYRLITTDGGAPSGGILGTGGTMPKHAVFSVAVEDVAAVCKTVEQLGGRVVVQYAASESAPANAYLLDPAGNLFGVFTPRG</sequence>
<feature type="domain" description="VOC" evidence="1">
    <location>
        <begin position="6"/>
        <end position="117"/>
    </location>
</feature>
<evidence type="ECO:0000259" key="1">
    <source>
        <dbReference type="PROSITE" id="PS51819"/>
    </source>
</evidence>
<dbReference type="InterPro" id="IPR029068">
    <property type="entry name" value="Glyas_Bleomycin-R_OHBP_Dase"/>
</dbReference>